<dbReference type="SMART" id="SM00342">
    <property type="entry name" value="HTH_ARAC"/>
    <property type="match status" value="1"/>
</dbReference>
<keyword evidence="2" id="KW-0238">DNA-binding</keyword>
<dbReference type="Pfam" id="PF12833">
    <property type="entry name" value="HTH_18"/>
    <property type="match status" value="1"/>
</dbReference>
<gene>
    <name evidence="6" type="ORF">EAH76_15220</name>
</gene>
<dbReference type="InterPro" id="IPR050204">
    <property type="entry name" value="AraC_XylS_family_regulators"/>
</dbReference>
<dbReference type="OrthoDB" id="110167at2"/>
<keyword evidence="1" id="KW-0805">Transcription regulation</keyword>
<dbReference type="SUPFAM" id="SSF46689">
    <property type="entry name" value="Homeodomain-like"/>
    <property type="match status" value="2"/>
</dbReference>
<evidence type="ECO:0000256" key="1">
    <source>
        <dbReference type="ARBA" id="ARBA00023015"/>
    </source>
</evidence>
<keyword evidence="3" id="KW-0804">Transcription</keyword>
<dbReference type="PROSITE" id="PS00041">
    <property type="entry name" value="HTH_ARAC_FAMILY_1"/>
    <property type="match status" value="1"/>
</dbReference>
<evidence type="ECO:0000256" key="2">
    <source>
        <dbReference type="ARBA" id="ARBA00023125"/>
    </source>
</evidence>
<dbReference type="GO" id="GO:0003700">
    <property type="term" value="F:DNA-binding transcription factor activity"/>
    <property type="evidence" value="ECO:0007669"/>
    <property type="project" value="InterPro"/>
</dbReference>
<evidence type="ECO:0000259" key="5">
    <source>
        <dbReference type="PROSITE" id="PS01124"/>
    </source>
</evidence>
<feature type="region of interest" description="Disordered" evidence="4">
    <location>
        <begin position="1"/>
        <end position="29"/>
    </location>
</feature>
<dbReference type="Proteomes" id="UP000319931">
    <property type="component" value="Unassembled WGS sequence"/>
</dbReference>
<evidence type="ECO:0000313" key="7">
    <source>
        <dbReference type="Proteomes" id="UP000319931"/>
    </source>
</evidence>
<dbReference type="PROSITE" id="PS01124">
    <property type="entry name" value="HTH_ARAC_FAMILY_2"/>
    <property type="match status" value="1"/>
</dbReference>
<dbReference type="EMBL" id="RCZC01000004">
    <property type="protein sequence ID" value="TPG52066.1"/>
    <property type="molecule type" value="Genomic_DNA"/>
</dbReference>
<proteinExistence type="predicted"/>
<dbReference type="InterPro" id="IPR009057">
    <property type="entry name" value="Homeodomain-like_sf"/>
</dbReference>
<evidence type="ECO:0000313" key="6">
    <source>
        <dbReference type="EMBL" id="TPG52066.1"/>
    </source>
</evidence>
<organism evidence="6 7">
    <name type="scientific">Sphingomonas glacialis</name>
    <dbReference type="NCBI Taxonomy" id="658225"/>
    <lineage>
        <taxon>Bacteria</taxon>
        <taxon>Pseudomonadati</taxon>
        <taxon>Pseudomonadota</taxon>
        <taxon>Alphaproteobacteria</taxon>
        <taxon>Sphingomonadales</taxon>
        <taxon>Sphingomonadaceae</taxon>
        <taxon>Sphingomonas</taxon>
    </lineage>
</organism>
<keyword evidence="7" id="KW-1185">Reference proteome</keyword>
<dbReference type="InterPro" id="IPR018062">
    <property type="entry name" value="HTH_AraC-typ_CS"/>
</dbReference>
<comment type="caution">
    <text evidence="6">The sequence shown here is derived from an EMBL/GenBank/DDBJ whole genome shotgun (WGS) entry which is preliminary data.</text>
</comment>
<evidence type="ECO:0000256" key="3">
    <source>
        <dbReference type="ARBA" id="ARBA00023163"/>
    </source>
</evidence>
<dbReference type="PANTHER" id="PTHR46796">
    <property type="entry name" value="HTH-TYPE TRANSCRIPTIONAL ACTIVATOR RHAS-RELATED"/>
    <property type="match status" value="1"/>
</dbReference>
<evidence type="ECO:0000256" key="4">
    <source>
        <dbReference type="SAM" id="MobiDB-lite"/>
    </source>
</evidence>
<feature type="domain" description="HTH araC/xylS-type" evidence="5">
    <location>
        <begin position="115"/>
        <end position="213"/>
    </location>
</feature>
<accession>A0A502FSE8</accession>
<sequence>MQRMESSVHARHIHFSTRVAPPSSLSGHPVVRPAAPGQQVATPITIDQTSKRAIAALLARARTALDGDVSEARECLDRMAQMMEIIPPVPTSVDLSHSIPSSRAETGGLPLWQVRRVRAFVDANLAETVSIGQLARLVDLSSSHFSRAFKRSTGDTPYEFIMRRRAERARILMLGTSDSLSQIARKCGFADQAHLTRLFKRFLGQTPMRWKRAHVDPDQASRTP</sequence>
<reference evidence="6 7" key="1">
    <citation type="journal article" date="2019" name="Environ. Microbiol.">
        <title>Species interactions and distinct microbial communities in high Arctic permafrost affected cryosols are associated with the CH4 and CO2 gas fluxes.</title>
        <authorList>
            <person name="Altshuler I."/>
            <person name="Hamel J."/>
            <person name="Turney S."/>
            <person name="Magnuson E."/>
            <person name="Levesque R."/>
            <person name="Greer C."/>
            <person name="Whyte L.G."/>
        </authorList>
    </citation>
    <scope>NUCLEOTIDE SEQUENCE [LARGE SCALE GENOMIC DNA]</scope>
    <source>
        <strain evidence="6 7">E6.1</strain>
    </source>
</reference>
<dbReference type="AlphaFoldDB" id="A0A502FSE8"/>
<dbReference type="InterPro" id="IPR018060">
    <property type="entry name" value="HTH_AraC"/>
</dbReference>
<dbReference type="GO" id="GO:0043565">
    <property type="term" value="F:sequence-specific DNA binding"/>
    <property type="evidence" value="ECO:0007669"/>
    <property type="project" value="InterPro"/>
</dbReference>
<name>A0A502FSE8_9SPHN</name>
<protein>
    <submittedName>
        <fullName evidence="6">AraC family transcriptional regulator</fullName>
    </submittedName>
</protein>
<dbReference type="RefSeq" id="WP_140851140.1">
    <property type="nucleotide sequence ID" value="NZ_RCZC01000004.1"/>
</dbReference>
<dbReference type="Gene3D" id="1.10.10.60">
    <property type="entry name" value="Homeodomain-like"/>
    <property type="match status" value="1"/>
</dbReference>
<dbReference type="PANTHER" id="PTHR46796:SF14">
    <property type="entry name" value="TRANSCRIPTIONAL REGULATORY PROTEIN"/>
    <property type="match status" value="1"/>
</dbReference>